<reference evidence="1 2" key="1">
    <citation type="submission" date="2019-02" db="EMBL/GenBank/DDBJ databases">
        <title>Genomic Encyclopedia of Type Strains, Phase IV (KMG-IV): sequencing the most valuable type-strain genomes for metagenomic binning, comparative biology and taxonomic classification.</title>
        <authorList>
            <person name="Goeker M."/>
        </authorList>
    </citation>
    <scope>NUCLEOTIDE SEQUENCE [LARGE SCALE GENOMIC DNA]</scope>
    <source>
        <strain evidence="1 2">K24</strain>
    </source>
</reference>
<proteinExistence type="predicted"/>
<evidence type="ECO:0000313" key="2">
    <source>
        <dbReference type="Proteomes" id="UP000292445"/>
    </source>
</evidence>
<sequence length="226" mass="24640">MLLNFITGAGKVSRDTAISHAVIAGWTGRDREAMEKHIAELEALGVPRPAATPMYYRVAAARLTTRDRIEVSGTDSSGEVEFVMLRAGGQLWVGIGSDHTDRKVETMGVAISKQLCEKPIGADWWLFDDVAAHWDRLLLRAVIEEDGQRVTYQEGPVTAMRHPLELIAGYADGGGALPEGGAMFCGTLPAHGGIRHSPRFDFELHDPVLDRTLRHGYRAETLPVAG</sequence>
<dbReference type="RefSeq" id="WP_130360679.1">
    <property type="nucleotide sequence ID" value="NZ_SGXC01000003.1"/>
</dbReference>
<dbReference type="Proteomes" id="UP000292445">
    <property type="component" value="Unassembled WGS sequence"/>
</dbReference>
<dbReference type="GO" id="GO:0003824">
    <property type="term" value="F:catalytic activity"/>
    <property type="evidence" value="ECO:0007669"/>
    <property type="project" value="InterPro"/>
</dbReference>
<organism evidence="1 2">
    <name type="scientific">Pigmentiphaga kullae</name>
    <dbReference type="NCBI Taxonomy" id="151784"/>
    <lineage>
        <taxon>Bacteria</taxon>
        <taxon>Pseudomonadati</taxon>
        <taxon>Pseudomonadota</taxon>
        <taxon>Betaproteobacteria</taxon>
        <taxon>Burkholderiales</taxon>
        <taxon>Alcaligenaceae</taxon>
        <taxon>Pigmentiphaga</taxon>
    </lineage>
</organism>
<dbReference type="EMBL" id="SGXC01000003">
    <property type="protein sequence ID" value="RZS78140.1"/>
    <property type="molecule type" value="Genomic_DNA"/>
</dbReference>
<dbReference type="InterPro" id="IPR036663">
    <property type="entry name" value="Fumarylacetoacetase_C_sf"/>
</dbReference>
<dbReference type="OrthoDB" id="9792678at2"/>
<dbReference type="InterPro" id="IPR021269">
    <property type="entry name" value="DUF2848"/>
</dbReference>
<dbReference type="Pfam" id="PF11010">
    <property type="entry name" value="DUF2848"/>
    <property type="match status" value="1"/>
</dbReference>
<protein>
    <submittedName>
        <fullName evidence="1">Uncharacterized protein DUF2848</fullName>
    </submittedName>
</protein>
<dbReference type="SUPFAM" id="SSF56529">
    <property type="entry name" value="FAH"/>
    <property type="match status" value="1"/>
</dbReference>
<name>A0A4Q7N7Y7_9BURK</name>
<evidence type="ECO:0000313" key="1">
    <source>
        <dbReference type="EMBL" id="RZS78140.1"/>
    </source>
</evidence>
<keyword evidence="2" id="KW-1185">Reference proteome</keyword>
<comment type="caution">
    <text evidence="1">The sequence shown here is derived from an EMBL/GenBank/DDBJ whole genome shotgun (WGS) entry which is preliminary data.</text>
</comment>
<accession>A0A4Q7N7Y7</accession>
<gene>
    <name evidence="1" type="ORF">EV675_4781</name>
</gene>
<dbReference type="AlphaFoldDB" id="A0A4Q7N7Y7"/>